<organism evidence="3">
    <name type="scientific">Melampsora larici-populina (strain 98AG31 / pathotype 3-4-7)</name>
    <name type="common">Poplar leaf rust fungus</name>
    <dbReference type="NCBI Taxonomy" id="747676"/>
    <lineage>
        <taxon>Eukaryota</taxon>
        <taxon>Fungi</taxon>
        <taxon>Dikarya</taxon>
        <taxon>Basidiomycota</taxon>
        <taxon>Pucciniomycotina</taxon>
        <taxon>Pucciniomycetes</taxon>
        <taxon>Pucciniales</taxon>
        <taxon>Melampsoraceae</taxon>
        <taxon>Melampsora</taxon>
    </lineage>
</organism>
<evidence type="ECO:0000256" key="1">
    <source>
        <dbReference type="SAM" id="MobiDB-lite"/>
    </source>
</evidence>
<dbReference type="EMBL" id="GL883188">
    <property type="protein sequence ID" value="EGF98025.1"/>
    <property type="molecule type" value="Genomic_DNA"/>
</dbReference>
<dbReference type="RefSeq" id="XP_007418700.1">
    <property type="nucleotide sequence ID" value="XM_007418638.1"/>
</dbReference>
<dbReference type="GeneID" id="18931278"/>
<dbReference type="OrthoDB" id="2519084at2759"/>
<dbReference type="HOGENOM" id="CLU_930919_0_0_1"/>
<protein>
    <submittedName>
        <fullName evidence="2">Uncharacterized protein</fullName>
    </submittedName>
</protein>
<feature type="region of interest" description="Disordered" evidence="1">
    <location>
        <begin position="269"/>
        <end position="299"/>
    </location>
</feature>
<keyword evidence="3" id="KW-1185">Reference proteome</keyword>
<gene>
    <name evidence="2" type="ORF">MELLADRAFT_69632</name>
</gene>
<evidence type="ECO:0000313" key="2">
    <source>
        <dbReference type="EMBL" id="EGF98025.1"/>
    </source>
</evidence>
<evidence type="ECO:0000313" key="3">
    <source>
        <dbReference type="Proteomes" id="UP000001072"/>
    </source>
</evidence>
<accession>F4SBF8</accession>
<proteinExistence type="predicted"/>
<dbReference type="AlphaFoldDB" id="F4SBF8"/>
<name>F4SBF8_MELLP</name>
<dbReference type="KEGG" id="mlr:MELLADRAFT_69632"/>
<dbReference type="VEuPathDB" id="FungiDB:MELLADRAFT_69632"/>
<dbReference type="InParanoid" id="F4SBF8"/>
<reference evidence="3" key="1">
    <citation type="journal article" date="2011" name="Proc. Natl. Acad. Sci. U.S.A.">
        <title>Obligate biotrophy features unraveled by the genomic analysis of rust fungi.</title>
        <authorList>
            <person name="Duplessis S."/>
            <person name="Cuomo C.A."/>
            <person name="Lin Y.-C."/>
            <person name="Aerts A."/>
            <person name="Tisserant E."/>
            <person name="Veneault-Fourrey C."/>
            <person name="Joly D.L."/>
            <person name="Hacquard S."/>
            <person name="Amselem J."/>
            <person name="Cantarel B.L."/>
            <person name="Chiu R."/>
            <person name="Coutinho P.M."/>
            <person name="Feau N."/>
            <person name="Field M."/>
            <person name="Frey P."/>
            <person name="Gelhaye E."/>
            <person name="Goldberg J."/>
            <person name="Grabherr M.G."/>
            <person name="Kodira C.D."/>
            <person name="Kohler A."/>
            <person name="Kuees U."/>
            <person name="Lindquist E.A."/>
            <person name="Lucas S.M."/>
            <person name="Mago R."/>
            <person name="Mauceli E."/>
            <person name="Morin E."/>
            <person name="Murat C."/>
            <person name="Pangilinan J.L."/>
            <person name="Park R."/>
            <person name="Pearson M."/>
            <person name="Quesneville H."/>
            <person name="Rouhier N."/>
            <person name="Sakthikumar S."/>
            <person name="Salamov A.A."/>
            <person name="Schmutz J."/>
            <person name="Selles B."/>
            <person name="Shapiro H."/>
            <person name="Tanguay P."/>
            <person name="Tuskan G.A."/>
            <person name="Henrissat B."/>
            <person name="Van de Peer Y."/>
            <person name="Rouze P."/>
            <person name="Ellis J.G."/>
            <person name="Dodds P.N."/>
            <person name="Schein J.E."/>
            <person name="Zhong S."/>
            <person name="Hamelin R.C."/>
            <person name="Grigoriev I.V."/>
            <person name="Szabo L.J."/>
            <person name="Martin F."/>
        </authorList>
    </citation>
    <scope>NUCLEOTIDE SEQUENCE [LARGE SCALE GENOMIC DNA]</scope>
    <source>
        <strain evidence="3">98AG31 / pathotype 3-4-7</strain>
    </source>
</reference>
<dbReference type="Proteomes" id="UP000001072">
    <property type="component" value="Unassembled WGS sequence"/>
</dbReference>
<sequence length="299" mass="32984">MITSTQSYTPYTHSTYVHYVGRVGKEDTSPILKTRGFTSTRGDIATSGLSHKGLFATAVLLTTPYSLSSPLKRGHFYAITCKLIASNTSTVDHLYYNENRAIDLGVFSGTVTDMLLKVIDKVTVTAHGFITHLHTLSNNTHTTPTILLTMKSNNKNPTTGAVVSWSTKHYLSPKWQDLLYIINYQVGAEIVSQGVLRDYNDANDMWECDAESVTVIRNSSNVFADTFPHAAVKTPVSIQKCNSRAPPAPSVDYSGLTLSYEGAELALHSPPSQDAMCPSFRNEMLRSGKRRRSEETQSH</sequence>